<feature type="compositionally biased region" description="Polar residues" evidence="1">
    <location>
        <begin position="1"/>
        <end position="15"/>
    </location>
</feature>
<name>A0A0S4LQJ7_9BACT</name>
<keyword evidence="4" id="KW-1185">Reference proteome</keyword>
<accession>A0A0S4LQJ7</accession>
<evidence type="ECO:0000256" key="1">
    <source>
        <dbReference type="SAM" id="MobiDB-lite"/>
    </source>
</evidence>
<reference evidence="3 4" key="1">
    <citation type="submission" date="2015-10" db="EMBL/GenBank/DDBJ databases">
        <authorList>
            <person name="Gilbert D.G."/>
        </authorList>
    </citation>
    <scope>NUCLEOTIDE SEQUENCE [LARGE SCALE GENOMIC DNA]</scope>
    <source>
        <strain evidence="3">COMA1</strain>
    </source>
</reference>
<dbReference type="STRING" id="1742972.COMA1_90050"/>
<dbReference type="SUPFAM" id="SSF56112">
    <property type="entry name" value="Protein kinase-like (PK-like)"/>
    <property type="match status" value="1"/>
</dbReference>
<feature type="region of interest" description="Disordered" evidence="1">
    <location>
        <begin position="1"/>
        <end position="25"/>
    </location>
</feature>
<dbReference type="OrthoDB" id="9150832at2"/>
<dbReference type="InterPro" id="IPR011009">
    <property type="entry name" value="Kinase-like_dom_sf"/>
</dbReference>
<evidence type="ECO:0000259" key="2">
    <source>
        <dbReference type="Pfam" id="PF01636"/>
    </source>
</evidence>
<protein>
    <recommendedName>
        <fullName evidence="2">Aminoglycoside phosphotransferase domain-containing protein</fullName>
    </recommendedName>
</protein>
<proteinExistence type="predicted"/>
<dbReference type="AlphaFoldDB" id="A0A0S4LQJ7"/>
<evidence type="ECO:0000313" key="4">
    <source>
        <dbReference type="Proteomes" id="UP000199032"/>
    </source>
</evidence>
<feature type="compositionally biased region" description="Basic and acidic residues" evidence="1">
    <location>
        <begin position="16"/>
        <end position="25"/>
    </location>
</feature>
<organism evidence="3 4">
    <name type="scientific">Candidatus Nitrospira nitrosa</name>
    <dbReference type="NCBI Taxonomy" id="1742972"/>
    <lineage>
        <taxon>Bacteria</taxon>
        <taxon>Pseudomonadati</taxon>
        <taxon>Nitrospirota</taxon>
        <taxon>Nitrospiria</taxon>
        <taxon>Nitrospirales</taxon>
        <taxon>Nitrospiraceae</taxon>
        <taxon>Nitrospira</taxon>
    </lineage>
</organism>
<evidence type="ECO:0000313" key="3">
    <source>
        <dbReference type="EMBL" id="CUS39772.1"/>
    </source>
</evidence>
<feature type="domain" description="Aminoglycoside phosphotransferase" evidence="2">
    <location>
        <begin position="251"/>
        <end position="398"/>
    </location>
</feature>
<dbReference type="Pfam" id="PF01636">
    <property type="entry name" value="APH"/>
    <property type="match status" value="1"/>
</dbReference>
<dbReference type="InterPro" id="IPR002575">
    <property type="entry name" value="Aminoglycoside_PTrfase"/>
</dbReference>
<gene>
    <name evidence="3" type="ORF">COMA1_90050</name>
</gene>
<dbReference type="Gene3D" id="3.90.1200.10">
    <property type="match status" value="1"/>
</dbReference>
<sequence>MMNNTVIPTTGTSRTSQRDGRDDIPMDVRLPQLSMILDTEAMRKTLWNGMFDSASVRDRFLIRQCDIIQIRYKPTSSCMVSYRLNVENVETGERGEQILCGRAFPDGRSLPQWEKASTRALVQPRFGKPLIHLPEVEMVLWSFPNDRKMHTLPASSHAAFSTSNIPPSWILAHVGTGWQVADTKSRVMHYVGEHTCTVQTSFELIHSSQETRQTLTIFGKTYYNEEGAQTDLVMRQLWDSEARRSGRLGLARPVWYDTRLKTLWQEGIQGTTLENHSIETPAGITLLKKAAHTVATFHTTPLSNIPSTPVLELLDKLEVVGSILMQCRPSCRPTLAPLRDRLRAQAKTISLGPTATLHGDLHMKNLFLTHDSIALIDLDNVYQGHPGQDIGSFIAGLLTTALAKQMPLSQLAGPLQAFLQHYNQRTPWKLDHPTLAWFTTMALVTERSYRCVTRLKDGRLGLMELLLNLADDISKTGSLLLPIDELTTTCERNRGQ</sequence>
<dbReference type="Proteomes" id="UP000199032">
    <property type="component" value="Unassembled WGS sequence"/>
</dbReference>
<dbReference type="EMBL" id="CZQA01000015">
    <property type="protein sequence ID" value="CUS39772.1"/>
    <property type="molecule type" value="Genomic_DNA"/>
</dbReference>